<accession>A0A7L2DRK9</accession>
<proteinExistence type="predicted"/>
<dbReference type="InterPro" id="IPR035979">
    <property type="entry name" value="RBD_domain_sf"/>
</dbReference>
<dbReference type="GO" id="GO:0051321">
    <property type="term" value="P:meiotic cell cycle"/>
    <property type="evidence" value="ECO:0007669"/>
    <property type="project" value="UniProtKB-ARBA"/>
</dbReference>
<evidence type="ECO:0000256" key="10">
    <source>
        <dbReference type="ARBA" id="ARBA00072848"/>
    </source>
</evidence>
<dbReference type="GO" id="GO:0045948">
    <property type="term" value="P:positive regulation of translational initiation"/>
    <property type="evidence" value="ECO:0007669"/>
    <property type="project" value="TreeGrafter"/>
</dbReference>
<evidence type="ECO:0000256" key="4">
    <source>
        <dbReference type="ARBA" id="ARBA00022782"/>
    </source>
</evidence>
<dbReference type="GO" id="GO:0008494">
    <property type="term" value="F:translation activator activity"/>
    <property type="evidence" value="ECO:0007669"/>
    <property type="project" value="TreeGrafter"/>
</dbReference>
<gene>
    <name evidence="13" type="primary">Boll</name>
    <name evidence="13" type="ORF">ANTMIN_R13954</name>
</gene>
<keyword evidence="4" id="KW-0221">Differentiation</keyword>
<evidence type="ECO:0000256" key="7">
    <source>
        <dbReference type="ARBA" id="ARBA00022884"/>
    </source>
</evidence>
<keyword evidence="7 11" id="KW-0694">RNA-binding</keyword>
<dbReference type="SMART" id="SM00360">
    <property type="entry name" value="RRM"/>
    <property type="match status" value="1"/>
</dbReference>
<dbReference type="GO" id="GO:0007283">
    <property type="term" value="P:spermatogenesis"/>
    <property type="evidence" value="ECO:0007669"/>
    <property type="project" value="UniProtKB-KW"/>
</dbReference>
<feature type="non-terminal residue" evidence="13">
    <location>
        <position position="1"/>
    </location>
</feature>
<dbReference type="GO" id="GO:0003730">
    <property type="term" value="F:mRNA 3'-UTR binding"/>
    <property type="evidence" value="ECO:0007669"/>
    <property type="project" value="TreeGrafter"/>
</dbReference>
<keyword evidence="2" id="KW-0217">Developmental protein</keyword>
<keyword evidence="3" id="KW-0963">Cytoplasm</keyword>
<feature type="domain" description="RRM" evidence="12">
    <location>
        <begin position="38"/>
        <end position="115"/>
    </location>
</feature>
<evidence type="ECO:0000256" key="11">
    <source>
        <dbReference type="PROSITE-ProRule" id="PRU00176"/>
    </source>
</evidence>
<evidence type="ECO:0000259" key="12">
    <source>
        <dbReference type="PROSITE" id="PS50102"/>
    </source>
</evidence>
<evidence type="ECO:0000256" key="6">
    <source>
        <dbReference type="ARBA" id="ARBA00022871"/>
    </source>
</evidence>
<dbReference type="PANTHER" id="PTHR11176">
    <property type="entry name" value="BOULE-RELATED"/>
    <property type="match status" value="1"/>
</dbReference>
<evidence type="ECO:0000256" key="9">
    <source>
        <dbReference type="ARBA" id="ARBA00062241"/>
    </source>
</evidence>
<reference evidence="13 14" key="1">
    <citation type="submission" date="2019-09" db="EMBL/GenBank/DDBJ databases">
        <title>Bird 10,000 Genomes (B10K) Project - Family phase.</title>
        <authorList>
            <person name="Zhang G."/>
        </authorList>
    </citation>
    <scope>NUCLEOTIDE SEQUENCE [LARGE SCALE GENOMIC DNA]</scope>
    <source>
        <strain evidence="13">B10K-DU-011-42</strain>
        <tissue evidence="13">Muscle</tissue>
    </source>
</reference>
<organism evidence="13 14">
    <name type="scientific">Anthoscopus minutus</name>
    <name type="common">Southern penduline-tit</name>
    <dbReference type="NCBI Taxonomy" id="156561"/>
    <lineage>
        <taxon>Eukaryota</taxon>
        <taxon>Metazoa</taxon>
        <taxon>Chordata</taxon>
        <taxon>Craniata</taxon>
        <taxon>Vertebrata</taxon>
        <taxon>Euteleostomi</taxon>
        <taxon>Archelosauria</taxon>
        <taxon>Archosauria</taxon>
        <taxon>Dinosauria</taxon>
        <taxon>Saurischia</taxon>
        <taxon>Theropoda</taxon>
        <taxon>Coelurosauria</taxon>
        <taxon>Aves</taxon>
        <taxon>Neognathae</taxon>
        <taxon>Neoaves</taxon>
        <taxon>Telluraves</taxon>
        <taxon>Australaves</taxon>
        <taxon>Passeriformes</taxon>
        <taxon>Paridae</taxon>
        <taxon>Anthoscopus</taxon>
    </lineage>
</organism>
<sequence length="160" mass="17841">QATDKMQTESLPSCPNTVSPVRLNNLIGSPRFGTVTPNRVFVGGIDFKTNENDLKKFFAQYGSVTEVKIINDRAGVSKGYGFVTFETQEEAQKILQDAKKLNYKDKKLNIGPAIRKQVWSPNAQAGTMYLTTSSGYPYVYHNGVAYFHTSEVSPVQQPWP</sequence>
<dbReference type="InterPro" id="IPR012677">
    <property type="entry name" value="Nucleotide-bd_a/b_plait_sf"/>
</dbReference>
<comment type="subunit">
    <text evidence="9">Interacts with DAZ1 and DAZL.</text>
</comment>
<dbReference type="Pfam" id="PF00076">
    <property type="entry name" value="RRM_1"/>
    <property type="match status" value="1"/>
</dbReference>
<dbReference type="PROSITE" id="PS50102">
    <property type="entry name" value="RRM"/>
    <property type="match status" value="1"/>
</dbReference>
<feature type="non-terminal residue" evidence="13">
    <location>
        <position position="160"/>
    </location>
</feature>
<dbReference type="SUPFAM" id="SSF54928">
    <property type="entry name" value="RNA-binding domain, RBD"/>
    <property type="match status" value="1"/>
</dbReference>
<evidence type="ECO:0000256" key="1">
    <source>
        <dbReference type="ARBA" id="ARBA00004496"/>
    </source>
</evidence>
<dbReference type="GO" id="GO:0070935">
    <property type="term" value="P:3'-UTR-mediated mRNA stabilization"/>
    <property type="evidence" value="ECO:0007669"/>
    <property type="project" value="TreeGrafter"/>
</dbReference>
<dbReference type="EMBL" id="VWYI01003507">
    <property type="protein sequence ID" value="NXQ52377.1"/>
    <property type="molecule type" value="Genomic_DNA"/>
</dbReference>
<comment type="subcellular location">
    <subcellularLocation>
        <location evidence="1">Cytoplasm</location>
    </subcellularLocation>
</comment>
<dbReference type="PANTHER" id="PTHR11176:SF10">
    <property type="entry name" value="PROTEIN BOULE-LIKE"/>
    <property type="match status" value="1"/>
</dbReference>
<keyword evidence="6" id="KW-0744">Spermatogenesis</keyword>
<dbReference type="Proteomes" id="UP000554720">
    <property type="component" value="Unassembled WGS sequence"/>
</dbReference>
<evidence type="ECO:0000256" key="3">
    <source>
        <dbReference type="ARBA" id="ARBA00022490"/>
    </source>
</evidence>
<dbReference type="GO" id="GO:0005737">
    <property type="term" value="C:cytoplasm"/>
    <property type="evidence" value="ECO:0007669"/>
    <property type="project" value="UniProtKB-SubCell"/>
</dbReference>
<comment type="caution">
    <text evidence="13">The sequence shown here is derived from an EMBL/GenBank/DDBJ whole genome shotgun (WGS) entry which is preliminary data.</text>
</comment>
<evidence type="ECO:0000313" key="14">
    <source>
        <dbReference type="Proteomes" id="UP000554720"/>
    </source>
</evidence>
<name>A0A7L2DRK9_ANTMN</name>
<keyword evidence="14" id="KW-1185">Reference proteome</keyword>
<keyword evidence="5" id="KW-0810">Translation regulation</keyword>
<dbReference type="GO" id="GO:0030154">
    <property type="term" value="P:cell differentiation"/>
    <property type="evidence" value="ECO:0007669"/>
    <property type="project" value="UniProtKB-KW"/>
</dbReference>
<dbReference type="FunFam" id="3.30.70.330:FF:000167">
    <property type="entry name" value="protein boule-like isoform X1"/>
    <property type="match status" value="1"/>
</dbReference>
<protein>
    <recommendedName>
        <fullName evidence="10">Protein boule-like</fullName>
    </recommendedName>
</protein>
<dbReference type="Gene3D" id="3.30.70.330">
    <property type="match status" value="1"/>
</dbReference>
<dbReference type="InterPro" id="IPR000504">
    <property type="entry name" value="RRM_dom"/>
</dbReference>
<evidence type="ECO:0000256" key="5">
    <source>
        <dbReference type="ARBA" id="ARBA00022845"/>
    </source>
</evidence>
<dbReference type="AlphaFoldDB" id="A0A7L2DRK9"/>
<comment type="function">
    <text evidence="8">Probable RNA-binding protein, which may be required during spermatogenesis. May act by binding to the 3'-UTR of mRNAs and regulating their translation.</text>
</comment>
<evidence type="ECO:0000256" key="2">
    <source>
        <dbReference type="ARBA" id="ARBA00022473"/>
    </source>
</evidence>
<dbReference type="OrthoDB" id="762982at2759"/>
<evidence type="ECO:0000256" key="8">
    <source>
        <dbReference type="ARBA" id="ARBA00060279"/>
    </source>
</evidence>
<evidence type="ECO:0000313" key="13">
    <source>
        <dbReference type="EMBL" id="NXQ52377.1"/>
    </source>
</evidence>